<name>A0A9P6UKQ4_9FUNG</name>
<reference evidence="2" key="1">
    <citation type="journal article" date="2020" name="Fungal Divers.">
        <title>Resolving the Mortierellaceae phylogeny through synthesis of multi-gene phylogenetics and phylogenomics.</title>
        <authorList>
            <person name="Vandepol N."/>
            <person name="Liber J."/>
            <person name="Desiro A."/>
            <person name="Na H."/>
            <person name="Kennedy M."/>
            <person name="Barry K."/>
            <person name="Grigoriev I.V."/>
            <person name="Miller A.N."/>
            <person name="O'Donnell K."/>
            <person name="Stajich J.E."/>
            <person name="Bonito G."/>
        </authorList>
    </citation>
    <scope>NUCLEOTIDE SEQUENCE</scope>
    <source>
        <strain evidence="2">NVP60</strain>
    </source>
</reference>
<sequence length="651" mass="73808">MVHLLPELLSHVSLYLDAKSLFVCIFVCRNWRPVFLPSFWRVVDGRELPWPSILRTGSTTELALLFCMHRLRIQHLVINDISFLNAATIANLTNLQSLSFACSFSASKHRWVTPLLSLKDESIPRDVFTSSQHDDFTTSMIKALWQLVLTNPGLGQLVIAADSEDIGFSTAMEVAPFLFLDYEVPVLLPRSKIFLSTCLSPLSTLRYLNIGMHADNFLLCNLANLLPSLESFVHSSFVHFDPEVLLSSSPHPSLRSLTFDPGVINLDHLRSILKAFPALENISAHACYHDTAFNSKQWNNNNNNSNLEYTSLRTFFGLSSTALAGLWKARACFPNVKSATLLEHTCLSFNLVWLTKRIFPALDRLEARNILWLEDSASLKLGPMDGPRFSMTTLILSGRDNTRADFLISRMLFLVRLELGTIGSKVLDVLSRGCRPTSLAYIRFDLKDQCSAVLCRFFAHCSHLKECLGDGHLVLTEDIVGGPEWTCLELEKLDIEVEFSQDKMSFSGFGLLDQIRHASRRIRQSSQETRVLKQKQAWLSIQKQVHARLARLRNLKEINFGPRYVVDVPATTPEGYLSSIMKRQHIERGLDFTQESGFDLVESLPNLKKIELRRFCKSRAVGSSKLAWMSERWGLEATWQNPIYTVVARRN</sequence>
<dbReference type="AlphaFoldDB" id="A0A9P6UKQ4"/>
<feature type="domain" description="F-box" evidence="1">
    <location>
        <begin position="6"/>
        <end position="32"/>
    </location>
</feature>
<gene>
    <name evidence="2" type="ORF">BGZ97_013322</name>
</gene>
<protein>
    <recommendedName>
        <fullName evidence="1">F-box domain-containing protein</fullName>
    </recommendedName>
</protein>
<dbReference type="Pfam" id="PF00646">
    <property type="entry name" value="F-box"/>
    <property type="match status" value="1"/>
</dbReference>
<dbReference type="InterPro" id="IPR001810">
    <property type="entry name" value="F-box_dom"/>
</dbReference>
<dbReference type="OrthoDB" id="2446972at2759"/>
<evidence type="ECO:0000259" key="1">
    <source>
        <dbReference type="Pfam" id="PF00646"/>
    </source>
</evidence>
<dbReference type="Proteomes" id="UP000823405">
    <property type="component" value="Unassembled WGS sequence"/>
</dbReference>
<dbReference type="InterPro" id="IPR036047">
    <property type="entry name" value="F-box-like_dom_sf"/>
</dbReference>
<evidence type="ECO:0000313" key="3">
    <source>
        <dbReference type="Proteomes" id="UP000823405"/>
    </source>
</evidence>
<accession>A0A9P6UKQ4</accession>
<dbReference type="SUPFAM" id="SSF81383">
    <property type="entry name" value="F-box domain"/>
    <property type="match status" value="1"/>
</dbReference>
<comment type="caution">
    <text evidence="2">The sequence shown here is derived from an EMBL/GenBank/DDBJ whole genome shotgun (WGS) entry which is preliminary data.</text>
</comment>
<organism evidence="2 3">
    <name type="scientific">Linnemannia gamsii</name>
    <dbReference type="NCBI Taxonomy" id="64522"/>
    <lineage>
        <taxon>Eukaryota</taxon>
        <taxon>Fungi</taxon>
        <taxon>Fungi incertae sedis</taxon>
        <taxon>Mucoromycota</taxon>
        <taxon>Mortierellomycotina</taxon>
        <taxon>Mortierellomycetes</taxon>
        <taxon>Mortierellales</taxon>
        <taxon>Mortierellaceae</taxon>
        <taxon>Linnemannia</taxon>
    </lineage>
</organism>
<dbReference type="EMBL" id="JAAAIN010000987">
    <property type="protein sequence ID" value="KAG0308591.1"/>
    <property type="molecule type" value="Genomic_DNA"/>
</dbReference>
<keyword evidence="3" id="KW-1185">Reference proteome</keyword>
<proteinExistence type="predicted"/>
<dbReference type="Gene3D" id="1.20.1280.50">
    <property type="match status" value="1"/>
</dbReference>
<evidence type="ECO:0000313" key="2">
    <source>
        <dbReference type="EMBL" id="KAG0308591.1"/>
    </source>
</evidence>